<accession>W5SAA3</accession>
<evidence type="ECO:0000256" key="3">
    <source>
        <dbReference type="ARBA" id="ARBA00023026"/>
    </source>
</evidence>
<dbReference type="InterPro" id="IPR031471">
    <property type="entry name" value="BptA"/>
</dbReference>
<dbReference type="Pfam" id="PF17044">
    <property type="entry name" value="BPTA"/>
    <property type="match status" value="1"/>
</dbReference>
<dbReference type="RefSeq" id="WP_025434230.1">
    <property type="nucleotide sequence ID" value="NZ_CP004154.1"/>
</dbReference>
<evidence type="ECO:0000256" key="2">
    <source>
        <dbReference type="ARBA" id="ARBA00018692"/>
    </source>
</evidence>
<reference evidence="5" key="1">
    <citation type="submission" date="2013-02" db="EMBL/GenBank/DDBJ databases">
        <title>Comparative genomics of Borrelia species.</title>
        <authorList>
            <person name="Schwan T.G."/>
            <person name="Raffel S.J."/>
            <person name="Porcella S.F."/>
        </authorList>
    </citation>
    <scope>NUCLEOTIDE SEQUENCE</scope>
    <source>
        <strain evidence="5">YOR</strain>
        <plasmid evidence="5">unnamed</plasmid>
    </source>
</reference>
<protein>
    <recommendedName>
        <fullName evidence="2">Protein BptA</fullName>
    </recommendedName>
    <alternativeName>
        <fullName evidence="4">Borrelial persistence in ticks protein A</fullName>
    </alternativeName>
</protein>
<dbReference type="EMBL" id="CP004154">
    <property type="protein sequence ID" value="AHH04039.1"/>
    <property type="molecule type" value="Genomic_DNA"/>
</dbReference>
<evidence type="ECO:0000256" key="4">
    <source>
        <dbReference type="ARBA" id="ARBA00031297"/>
    </source>
</evidence>
<evidence type="ECO:0000313" key="5">
    <source>
        <dbReference type="EMBL" id="AHH04039.1"/>
    </source>
</evidence>
<geneLocation type="plasmid" evidence="5">
    <name>unnamed</name>
</geneLocation>
<dbReference type="HOGENOM" id="CLU_1369891_0_0_12"/>
<sequence>MFTQVIIRMLMFVQFCVLGVFLLGAKIEQFCENKYFCYREYSKEFDFGSIKSISFAEEDLAESFREEIKRMSDREDTSGMLKGYPAYFLSFEIVGEPRAVNFKSVVFDGVEAEVSIFNLYEPSVQLVRIKDFQMGSPDANKRFLEIIFPSPVHNTFTISLRRGFIDKLKSRDKIKITLITHYDKEFVLETENFLKEYEF</sequence>
<proteinExistence type="inferred from homology"/>
<organism evidence="5">
    <name type="scientific">Borrelia nietonii YOR</name>
    <dbReference type="NCBI Taxonomy" id="1293576"/>
    <lineage>
        <taxon>Bacteria</taxon>
        <taxon>Pseudomonadati</taxon>
        <taxon>Spirochaetota</taxon>
        <taxon>Spirochaetia</taxon>
        <taxon>Spirochaetales</taxon>
        <taxon>Borreliaceae</taxon>
        <taxon>Borrelia</taxon>
        <taxon>Borrelia nietonii</taxon>
    </lineage>
</organism>
<name>W5SAA3_9SPIR</name>
<keyword evidence="5" id="KW-0614">Plasmid</keyword>
<gene>
    <name evidence="5" type="ORF">BHY_1088</name>
</gene>
<keyword evidence="3" id="KW-0843">Virulence</keyword>
<comment type="similarity">
    <text evidence="1">Belongs to the BptA family.</text>
</comment>
<dbReference type="AlphaFoldDB" id="W5SAA3"/>
<evidence type="ECO:0000256" key="1">
    <source>
        <dbReference type="ARBA" id="ARBA00010700"/>
    </source>
</evidence>